<gene>
    <name evidence="2" type="primary">ltrA</name>
    <name evidence="2" type="ORF">FC774_08035</name>
</gene>
<protein>
    <submittedName>
        <fullName evidence="2">Group II intron reverse transcriptase/maturase</fullName>
        <ecNumber evidence="2">2.7.7.49</ecNumber>
    </submittedName>
</protein>
<keyword evidence="2" id="KW-0695">RNA-directed DNA polymerase</keyword>
<dbReference type="InterPro" id="IPR003615">
    <property type="entry name" value="HNH_nuc"/>
</dbReference>
<evidence type="ECO:0000313" key="3">
    <source>
        <dbReference type="Proteomes" id="UP000476820"/>
    </source>
</evidence>
<dbReference type="AlphaFoldDB" id="A0A6M0V510"/>
<reference evidence="2 3" key="1">
    <citation type="submission" date="2019-04" db="EMBL/GenBank/DDBJ databases">
        <title>Genome sequencing of Clostridium botulinum Groups I-IV and Clostridium butyricum.</title>
        <authorList>
            <person name="Brunt J."/>
            <person name="Van Vliet A.H.M."/>
            <person name="Stringer S.C."/>
            <person name="Carter A.T."/>
            <person name="Peck M.W."/>
        </authorList>
    </citation>
    <scope>NUCLEOTIDE SEQUENCE [LARGE SCALE GENOMIC DNA]</scope>
    <source>
        <strain evidence="2 3">1605</strain>
    </source>
</reference>
<feature type="domain" description="Reverse transcriptase" evidence="1">
    <location>
        <begin position="87"/>
        <end position="340"/>
    </location>
</feature>
<dbReference type="InterPro" id="IPR030931">
    <property type="entry name" value="Group_II_RT_mat"/>
</dbReference>
<organism evidence="2 3">
    <name type="scientific">Clostridium botulinum</name>
    <dbReference type="NCBI Taxonomy" id="1491"/>
    <lineage>
        <taxon>Bacteria</taxon>
        <taxon>Bacillati</taxon>
        <taxon>Bacillota</taxon>
        <taxon>Clostridia</taxon>
        <taxon>Eubacteriales</taxon>
        <taxon>Clostridiaceae</taxon>
        <taxon>Clostridium</taxon>
    </lineage>
</organism>
<evidence type="ECO:0000313" key="2">
    <source>
        <dbReference type="EMBL" id="NFF87818.1"/>
    </source>
</evidence>
<evidence type="ECO:0000259" key="1">
    <source>
        <dbReference type="PROSITE" id="PS50878"/>
    </source>
</evidence>
<name>A0A6M0V510_CLOBO</name>
<dbReference type="NCBIfam" id="TIGR04416">
    <property type="entry name" value="group_II_RT_mat"/>
    <property type="match status" value="1"/>
</dbReference>
<dbReference type="InterPro" id="IPR043502">
    <property type="entry name" value="DNA/RNA_pol_sf"/>
</dbReference>
<dbReference type="SUPFAM" id="SSF56672">
    <property type="entry name" value="DNA/RNA polymerases"/>
    <property type="match status" value="1"/>
</dbReference>
<proteinExistence type="predicted"/>
<dbReference type="Pfam" id="PF00078">
    <property type="entry name" value="RVT_1"/>
    <property type="match status" value="1"/>
</dbReference>
<dbReference type="CDD" id="cd00085">
    <property type="entry name" value="HNHc"/>
    <property type="match status" value="1"/>
</dbReference>
<accession>A0A6M0V510</accession>
<dbReference type="InterPro" id="IPR051083">
    <property type="entry name" value="GrpII_Intron_Splice-Mob/Def"/>
</dbReference>
<dbReference type="InterPro" id="IPR000477">
    <property type="entry name" value="RT_dom"/>
</dbReference>
<sequence length="609" mass="71451">MTANKHRKKKQKIRNNEYYNTQEIMDDLYFKSKENHKFTKLLELITSEQNILLAYRNIKKNKGSKTCGTNKNNIMSIAKQNPEKLIKYVRYRLSNFKPHSIKRKEIEKSNGKMRPLGIPTIEDRLIQQCIKQIIEPICEAKFYKHSYGFRPNRSAHHAIARALYLTNLKNFQYVVDVDIKGFFDNVNHSKLLKQIWNLGIQDKRLICIISKMLKAEVKGIGISQKGVPQGGILSPILSNIVLNEFDWWIASQWEAYKTNYKYSNDCNRYAAQKRTNLKEIYIVRYADDFKIFCKNRSTANKIFTATKDWLDKRLDLEISPEKSKIINLKKQYSEFLGIKMKLRRKGNKNTIKSYMTDKAIKKCKTTLKEKVKIITRTQTAENAISFNSTILGMHNYYNVATHISFNFRNIAYEVEKNLKSRLKMQKKKVGNKSKAFIEYYGGYTGKVRYIQSIALFPLSYIRTKPPMCFSQEICNYTKIGRIKIHDRLKYIDIRIIRYLMNNYNNNMSIEYNDNRISLYVAQQGRCAITKEKLEINNIKIHHRLAIENGGNDKYNNLILVTTNVYKLISATTPEDIEKYLKRCEAVKINLKLLNQLRELVGNSKILVNK</sequence>
<dbReference type="PANTHER" id="PTHR34047">
    <property type="entry name" value="NUCLEAR INTRON MATURASE 1, MITOCHONDRIAL-RELATED"/>
    <property type="match status" value="1"/>
</dbReference>
<comment type="caution">
    <text evidence="2">The sequence shown here is derived from an EMBL/GenBank/DDBJ whole genome shotgun (WGS) entry which is preliminary data.</text>
</comment>
<dbReference type="EMBL" id="SWOV01000017">
    <property type="protein sequence ID" value="NFF87818.1"/>
    <property type="molecule type" value="Genomic_DNA"/>
</dbReference>
<dbReference type="Proteomes" id="UP000476820">
    <property type="component" value="Unassembled WGS sequence"/>
</dbReference>
<keyword evidence="2" id="KW-0808">Transferase</keyword>
<dbReference type="PROSITE" id="PS50878">
    <property type="entry name" value="RT_POL"/>
    <property type="match status" value="1"/>
</dbReference>
<dbReference type="RefSeq" id="WP_061302232.1">
    <property type="nucleotide sequence ID" value="NZ_LFPA01000180.1"/>
</dbReference>
<dbReference type="GO" id="GO:0003964">
    <property type="term" value="F:RNA-directed DNA polymerase activity"/>
    <property type="evidence" value="ECO:0007669"/>
    <property type="project" value="UniProtKB-KW"/>
</dbReference>
<dbReference type="Gene3D" id="1.10.30.50">
    <property type="match status" value="1"/>
</dbReference>
<keyword evidence="2" id="KW-0548">Nucleotidyltransferase</keyword>
<dbReference type="CDD" id="cd01651">
    <property type="entry name" value="RT_G2_intron"/>
    <property type="match status" value="1"/>
</dbReference>
<dbReference type="PANTHER" id="PTHR34047:SF8">
    <property type="entry name" value="PROTEIN YKFC"/>
    <property type="match status" value="1"/>
</dbReference>
<dbReference type="EC" id="2.7.7.49" evidence="2"/>